<evidence type="ECO:0000256" key="2">
    <source>
        <dbReference type="ARBA" id="ARBA00004653"/>
    </source>
</evidence>
<feature type="domain" description="Palmitoyltransferase DHHC" evidence="18">
    <location>
        <begin position="638"/>
        <end position="769"/>
    </location>
</feature>
<keyword evidence="19" id="KW-1185">Reference proteome</keyword>
<evidence type="ECO:0000256" key="12">
    <source>
        <dbReference type="ARBA" id="ARBA00023288"/>
    </source>
</evidence>
<dbReference type="Proteomes" id="UP000265300">
    <property type="component" value="Unplaced"/>
</dbReference>
<proteinExistence type="inferred from homology"/>
<dbReference type="RefSeq" id="XP_007448812.1">
    <property type="nucleotide sequence ID" value="XM_007448750.1"/>
</dbReference>
<dbReference type="PRINTS" id="PR01415">
    <property type="entry name" value="ANKYRIN"/>
</dbReference>
<dbReference type="InterPro" id="IPR002110">
    <property type="entry name" value="Ankyrin_rpt"/>
</dbReference>
<comment type="domain">
    <text evidence="16">The DHHC domain is required for palmitoyltransferase activity.</text>
</comment>
<dbReference type="PROSITE" id="PS50088">
    <property type="entry name" value="ANK_REPEAT"/>
    <property type="match status" value="5"/>
</dbReference>
<comment type="subcellular location">
    <subcellularLocation>
        <location evidence="1">Cytoplasmic vesicle membrane</location>
        <topology evidence="1">Multi-pass membrane protein</topology>
    </subcellularLocation>
    <subcellularLocation>
        <location evidence="2">Golgi apparatus membrane</location>
        <topology evidence="2">Multi-pass membrane protein</topology>
    </subcellularLocation>
</comment>
<feature type="region of interest" description="Disordered" evidence="17">
    <location>
        <begin position="89"/>
        <end position="218"/>
    </location>
</feature>
<dbReference type="PROSITE" id="PS50297">
    <property type="entry name" value="ANK_REP_REGION"/>
    <property type="match status" value="4"/>
</dbReference>
<evidence type="ECO:0000313" key="19">
    <source>
        <dbReference type="Proteomes" id="UP000265300"/>
    </source>
</evidence>
<dbReference type="GO" id="GO:0000139">
    <property type="term" value="C:Golgi membrane"/>
    <property type="evidence" value="ECO:0007669"/>
    <property type="project" value="UniProtKB-SubCell"/>
</dbReference>
<sequence length="832" mass="94097">MQRKGCVLRLLERCTSGFKPESPKPSTWSEVMVPLRVSEKWSRGSRIGTVGFAGLAAPTAGDPEFRLRLSGALLSFPCRRLVSQVNYPVAQQPPPRGSQRRTAAWGAGPLASGSAHAQSLPPACPGAVQQSALPLGPARHARTRAGTRAPRGGRGQRGRHGGKGRRRRRRPRCLRRGSSSPSRLPSALPEPREGETLSPGMQREEGFNTKMADSPDEYETEAGCVPLLHPEEIKPQSHYSHGYGEPLGRKTHIDDYSTWDIVKATQYGIYERCRELVEAGYDVRQPDKENVTLLHWAAINNRIDLVKYYISKGAIVDQLGGDLNSTPLHWATRQGHLSMVVQLMKYGADPSLIDGEGCSCIHLAAQFGHTSIVAYLIAKGQDVDMMDQNGMTPLMWAAYRTHSVDPTRLLLTFNVSVNLGDKYHKNTALHWAVLAGNTTVISLLLEAGANVDAQNIKGESALDLAKQRKNVWMINHLQEARQAKGYDNPSFLRKLKADKEFRQKVMLGTPFLVIWLVGFIADLNIDSWLIKGLMYGGVWATVQFLSKSFFDHSMHSALPLGIYLATKFWMYVTWFFWFWNDLNFLFIHLPFLVNSIALFYNFGKSWKSDPGIIKATEEQKKKTIVELAETGSLDLSIFCSTCLIRKPVRSKHCGVCNRCIAKFDHHCPWVGNCVGAGNHRYFMGYLFFLLFMICWMIYGCISYWGLHCETSYTKDGFWTYITQIATCSPWMFWMFLNSVFHFMWVAVLLMCQMYQISCLGITTNERMNARRYKHFKVTTTSIESPFNHGCVRNIIDFFEFRCCGLFRPVIVDWTRQYTIEYDQISGSGYQLV</sequence>
<gene>
    <name evidence="20" type="primary">ZDHHC17</name>
</gene>
<comment type="catalytic activity">
    <reaction evidence="16">
        <text>L-cysteinyl-[protein] + hexadecanoyl-CoA = S-hexadecanoyl-L-cysteinyl-[protein] + CoA</text>
        <dbReference type="Rhea" id="RHEA:36683"/>
        <dbReference type="Rhea" id="RHEA-COMP:10131"/>
        <dbReference type="Rhea" id="RHEA-COMP:11032"/>
        <dbReference type="ChEBI" id="CHEBI:29950"/>
        <dbReference type="ChEBI" id="CHEBI:57287"/>
        <dbReference type="ChEBI" id="CHEBI:57379"/>
        <dbReference type="ChEBI" id="CHEBI:74151"/>
        <dbReference type="EC" id="2.3.1.225"/>
    </reaction>
</comment>
<evidence type="ECO:0000256" key="4">
    <source>
        <dbReference type="ARBA" id="ARBA00022679"/>
    </source>
</evidence>
<feature type="repeat" description="ANK" evidence="15">
    <location>
        <begin position="323"/>
        <end position="355"/>
    </location>
</feature>
<evidence type="ECO:0000259" key="18">
    <source>
        <dbReference type="Pfam" id="PF01529"/>
    </source>
</evidence>
<keyword evidence="13 16" id="KW-0012">Acyltransferase</keyword>
<evidence type="ECO:0000256" key="6">
    <source>
        <dbReference type="ARBA" id="ARBA00022737"/>
    </source>
</evidence>
<feature type="transmembrane region" description="Helical" evidence="16">
    <location>
        <begin position="585"/>
        <end position="603"/>
    </location>
</feature>
<evidence type="ECO:0000256" key="16">
    <source>
        <dbReference type="RuleBase" id="RU079119"/>
    </source>
</evidence>
<dbReference type="Gene3D" id="1.25.40.20">
    <property type="entry name" value="Ankyrin repeat-containing domain"/>
    <property type="match status" value="1"/>
</dbReference>
<dbReference type="KEGG" id="lve:103082811"/>
<dbReference type="FunFam" id="1.25.40.20:FF:000035">
    <property type="entry name" value="Palmitoyltransferase"/>
    <property type="match status" value="1"/>
</dbReference>
<keyword evidence="7 16" id="KW-1133">Transmembrane helix</keyword>
<dbReference type="PANTHER" id="PTHR24161:SF18">
    <property type="entry name" value="PALMITOYLTRANSFERASE ZDHHC17"/>
    <property type="match status" value="1"/>
</dbReference>
<evidence type="ECO:0000256" key="1">
    <source>
        <dbReference type="ARBA" id="ARBA00004439"/>
    </source>
</evidence>
<dbReference type="CTD" id="23390"/>
<feature type="transmembrane region" description="Helical" evidence="16">
    <location>
        <begin position="505"/>
        <end position="521"/>
    </location>
</feature>
<dbReference type="InterPro" id="IPR036770">
    <property type="entry name" value="Ankyrin_rpt-contain_sf"/>
</dbReference>
<feature type="compositionally biased region" description="Low complexity" evidence="17">
    <location>
        <begin position="176"/>
        <end position="187"/>
    </location>
</feature>
<dbReference type="EC" id="2.3.1.225" evidence="16"/>
<dbReference type="GeneID" id="103082811"/>
<feature type="repeat" description="ANK" evidence="15">
    <location>
        <begin position="356"/>
        <end position="388"/>
    </location>
</feature>
<feature type="repeat" description="ANK" evidence="15">
    <location>
        <begin position="389"/>
        <end position="422"/>
    </location>
</feature>
<dbReference type="FunCoup" id="A0A340WMD5">
    <property type="interactions" value="2976"/>
</dbReference>
<keyword evidence="14" id="KW-0968">Cytoplasmic vesicle</keyword>
<dbReference type="PROSITE" id="PS50216">
    <property type="entry name" value="DHHC"/>
    <property type="match status" value="1"/>
</dbReference>
<keyword evidence="11" id="KW-0564">Palmitate</keyword>
<dbReference type="GO" id="GO:0019706">
    <property type="term" value="F:protein-cysteine S-palmitoyltransferase activity"/>
    <property type="evidence" value="ECO:0007669"/>
    <property type="project" value="UniProtKB-EC"/>
</dbReference>
<keyword evidence="10 16" id="KW-0472">Membrane</keyword>
<reference evidence="20" key="1">
    <citation type="submission" date="2025-08" db="UniProtKB">
        <authorList>
            <consortium name="RefSeq"/>
        </authorList>
    </citation>
    <scope>IDENTIFICATION</scope>
</reference>
<feature type="transmembrane region" description="Helical" evidence="16">
    <location>
        <begin position="739"/>
        <end position="761"/>
    </location>
</feature>
<feature type="compositionally biased region" description="Basic residues" evidence="17">
    <location>
        <begin position="154"/>
        <end position="175"/>
    </location>
</feature>
<feature type="transmembrane region" description="Helical" evidence="16">
    <location>
        <begin position="557"/>
        <end position="579"/>
    </location>
</feature>
<dbReference type="AlphaFoldDB" id="A0A340WMD5"/>
<evidence type="ECO:0000256" key="14">
    <source>
        <dbReference type="ARBA" id="ARBA00023329"/>
    </source>
</evidence>
<evidence type="ECO:0000256" key="3">
    <source>
        <dbReference type="ARBA" id="ARBA00010104"/>
    </source>
</evidence>
<dbReference type="STRING" id="118797.A0A340WMD5"/>
<feature type="repeat" description="ANK" evidence="15">
    <location>
        <begin position="424"/>
        <end position="456"/>
    </location>
</feature>
<dbReference type="InParanoid" id="A0A340WMD5"/>
<evidence type="ECO:0000256" key="11">
    <source>
        <dbReference type="ARBA" id="ARBA00023139"/>
    </source>
</evidence>
<evidence type="ECO:0000256" key="5">
    <source>
        <dbReference type="ARBA" id="ARBA00022692"/>
    </source>
</evidence>
<keyword evidence="6" id="KW-0677">Repeat</keyword>
<evidence type="ECO:0000256" key="15">
    <source>
        <dbReference type="PROSITE-ProRule" id="PRU00023"/>
    </source>
</evidence>
<comment type="similarity">
    <text evidence="3">Belongs to the DHHC palmitoyltransferase family. AKR/ZDHHC17 subfamily.</text>
</comment>
<dbReference type="SUPFAM" id="SSF48403">
    <property type="entry name" value="Ankyrin repeat"/>
    <property type="match status" value="1"/>
</dbReference>
<dbReference type="OrthoDB" id="6781668at2759"/>
<feature type="transmembrane region" description="Helical" evidence="16">
    <location>
        <begin position="685"/>
        <end position="706"/>
    </location>
</feature>
<name>A0A340WMD5_LIPVE</name>
<dbReference type="InterPro" id="IPR001594">
    <property type="entry name" value="Palmitoyltrfase_DHHC"/>
</dbReference>
<organism evidence="19 20">
    <name type="scientific">Lipotes vexillifer</name>
    <name type="common">Yangtze river dolphin</name>
    <dbReference type="NCBI Taxonomy" id="118797"/>
    <lineage>
        <taxon>Eukaryota</taxon>
        <taxon>Metazoa</taxon>
        <taxon>Chordata</taxon>
        <taxon>Craniata</taxon>
        <taxon>Vertebrata</taxon>
        <taxon>Euteleostomi</taxon>
        <taxon>Mammalia</taxon>
        <taxon>Eutheria</taxon>
        <taxon>Laurasiatheria</taxon>
        <taxon>Artiodactyla</taxon>
        <taxon>Whippomorpha</taxon>
        <taxon>Cetacea</taxon>
        <taxon>Odontoceti</taxon>
        <taxon>Lipotidae</taxon>
        <taxon>Lipotes</taxon>
    </lineage>
</organism>
<evidence type="ECO:0000256" key="9">
    <source>
        <dbReference type="ARBA" id="ARBA00023043"/>
    </source>
</evidence>
<evidence type="ECO:0000256" key="8">
    <source>
        <dbReference type="ARBA" id="ARBA00023034"/>
    </source>
</evidence>
<keyword evidence="8" id="KW-0333">Golgi apparatus</keyword>
<keyword evidence="9 15" id="KW-0040">ANK repeat</keyword>
<accession>A0A340WMD5</accession>
<evidence type="ECO:0000256" key="17">
    <source>
        <dbReference type="SAM" id="MobiDB-lite"/>
    </source>
</evidence>
<keyword evidence="12" id="KW-0449">Lipoprotein</keyword>
<keyword evidence="4 16" id="KW-0808">Transferase</keyword>
<dbReference type="SMART" id="SM00248">
    <property type="entry name" value="ANK"/>
    <property type="match status" value="5"/>
</dbReference>
<evidence type="ECO:0000256" key="7">
    <source>
        <dbReference type="ARBA" id="ARBA00022989"/>
    </source>
</evidence>
<evidence type="ECO:0000256" key="10">
    <source>
        <dbReference type="ARBA" id="ARBA00023136"/>
    </source>
</evidence>
<evidence type="ECO:0000256" key="13">
    <source>
        <dbReference type="ARBA" id="ARBA00023315"/>
    </source>
</evidence>
<feature type="repeat" description="ANK" evidence="15">
    <location>
        <begin position="289"/>
        <end position="321"/>
    </location>
</feature>
<dbReference type="Pfam" id="PF01529">
    <property type="entry name" value="DHHC"/>
    <property type="match status" value="1"/>
</dbReference>
<protein>
    <recommendedName>
        <fullName evidence="16">Palmitoyltransferase</fullName>
        <ecNumber evidence="16">2.3.1.225</ecNumber>
    </recommendedName>
</protein>
<evidence type="ECO:0000313" key="20">
    <source>
        <dbReference type="RefSeq" id="XP_007448812.1"/>
    </source>
</evidence>
<keyword evidence="5 16" id="KW-0812">Transmembrane</keyword>
<dbReference type="Pfam" id="PF12796">
    <property type="entry name" value="Ank_2"/>
    <property type="match status" value="2"/>
</dbReference>
<dbReference type="GO" id="GO:0030659">
    <property type="term" value="C:cytoplasmic vesicle membrane"/>
    <property type="evidence" value="ECO:0007669"/>
    <property type="project" value="UniProtKB-SubCell"/>
</dbReference>
<dbReference type="PANTHER" id="PTHR24161">
    <property type="entry name" value="ANK_REP_REGION DOMAIN-CONTAINING PROTEIN-RELATED"/>
    <property type="match status" value="1"/>
</dbReference>